<dbReference type="InterPro" id="IPR029045">
    <property type="entry name" value="ClpP/crotonase-like_dom_sf"/>
</dbReference>
<dbReference type="HOGENOM" id="CLU_046540_1_0_1"/>
<dbReference type="GeneID" id="17264800"/>
<proteinExistence type="inferred from homology"/>
<dbReference type="GO" id="GO:0006508">
    <property type="term" value="P:proteolysis"/>
    <property type="evidence" value="ECO:0007669"/>
    <property type="project" value="UniProtKB-KW"/>
</dbReference>
<dbReference type="KEGG" id="ehx:EMIHUDRAFT_469557"/>
<feature type="domain" description="Peptidase S49" evidence="5">
    <location>
        <begin position="133"/>
        <end position="240"/>
    </location>
</feature>
<keyword evidence="7" id="KW-1185">Reference proteome</keyword>
<reference evidence="6" key="2">
    <citation type="submission" date="2024-10" db="UniProtKB">
        <authorList>
            <consortium name="EnsemblProtists"/>
        </authorList>
    </citation>
    <scope>IDENTIFICATION</scope>
</reference>
<accession>A0A0D3JIL0</accession>
<comment type="similarity">
    <text evidence="1">Belongs to the peptidase S49 family.</text>
</comment>
<evidence type="ECO:0000259" key="5">
    <source>
        <dbReference type="Pfam" id="PF01343"/>
    </source>
</evidence>
<dbReference type="RefSeq" id="XP_005771684.1">
    <property type="nucleotide sequence ID" value="XM_005771627.1"/>
</dbReference>
<dbReference type="EnsemblProtists" id="EOD23345">
    <property type="protein sequence ID" value="EOD23345"/>
    <property type="gene ID" value="EMIHUDRAFT_469557"/>
</dbReference>
<organism evidence="6 7">
    <name type="scientific">Emiliania huxleyi (strain CCMP1516)</name>
    <dbReference type="NCBI Taxonomy" id="280463"/>
    <lineage>
        <taxon>Eukaryota</taxon>
        <taxon>Haptista</taxon>
        <taxon>Haptophyta</taxon>
        <taxon>Prymnesiophyceae</taxon>
        <taxon>Isochrysidales</taxon>
        <taxon>Noelaerhabdaceae</taxon>
        <taxon>Emiliania</taxon>
    </lineage>
</organism>
<dbReference type="EnsemblProtists" id="EOD40026">
    <property type="protein sequence ID" value="EOD40026"/>
    <property type="gene ID" value="EMIHUDRAFT_423009"/>
</dbReference>
<evidence type="ECO:0000256" key="2">
    <source>
        <dbReference type="ARBA" id="ARBA00022670"/>
    </source>
</evidence>
<dbReference type="PaxDb" id="2903-EOD19255"/>
<evidence type="ECO:0000313" key="7">
    <source>
        <dbReference type="Proteomes" id="UP000013827"/>
    </source>
</evidence>
<dbReference type="InterPro" id="IPR002142">
    <property type="entry name" value="Peptidase_S49"/>
</dbReference>
<keyword evidence="2" id="KW-0645">Protease</keyword>
<dbReference type="Pfam" id="PF01343">
    <property type="entry name" value="Peptidase_S49"/>
    <property type="match status" value="1"/>
</dbReference>
<dbReference type="KEGG" id="ehx:EMIHUDRAFT_444940"/>
<evidence type="ECO:0000256" key="4">
    <source>
        <dbReference type="ARBA" id="ARBA00022825"/>
    </source>
</evidence>
<dbReference type="GeneID" id="17285297"/>
<dbReference type="CDD" id="cd07023">
    <property type="entry name" value="S49_Sppa_N_C"/>
    <property type="match status" value="1"/>
</dbReference>
<dbReference type="PANTHER" id="PTHR42987">
    <property type="entry name" value="PEPTIDASE S49"/>
    <property type="match status" value="1"/>
</dbReference>
<dbReference type="InterPro" id="IPR047272">
    <property type="entry name" value="S49_SppA_C"/>
</dbReference>
<evidence type="ECO:0000313" key="6">
    <source>
        <dbReference type="EnsemblProtists" id="EOD23345"/>
    </source>
</evidence>
<dbReference type="Proteomes" id="UP000013827">
    <property type="component" value="Unassembled WGS sequence"/>
</dbReference>
<dbReference type="RefSeq" id="XP_005775774.1">
    <property type="nucleotide sequence ID" value="XM_005775717.1"/>
</dbReference>
<dbReference type="EnsemblProtists" id="EOD19255">
    <property type="protein sequence ID" value="EOD19255"/>
    <property type="gene ID" value="EMIHUDRAFT_444940"/>
</dbReference>
<dbReference type="AlphaFoldDB" id="A0A0D3JIL0"/>
<protein>
    <recommendedName>
        <fullName evidence="5">Peptidase S49 domain-containing protein</fullName>
    </recommendedName>
</protein>
<reference evidence="7" key="1">
    <citation type="journal article" date="2013" name="Nature">
        <title>Pan genome of the phytoplankton Emiliania underpins its global distribution.</title>
        <authorList>
            <person name="Read B.A."/>
            <person name="Kegel J."/>
            <person name="Klute M.J."/>
            <person name="Kuo A."/>
            <person name="Lefebvre S.C."/>
            <person name="Maumus F."/>
            <person name="Mayer C."/>
            <person name="Miller J."/>
            <person name="Monier A."/>
            <person name="Salamov A."/>
            <person name="Young J."/>
            <person name="Aguilar M."/>
            <person name="Claverie J.M."/>
            <person name="Frickenhaus S."/>
            <person name="Gonzalez K."/>
            <person name="Herman E.K."/>
            <person name="Lin Y.C."/>
            <person name="Napier J."/>
            <person name="Ogata H."/>
            <person name="Sarno A.F."/>
            <person name="Shmutz J."/>
            <person name="Schroeder D."/>
            <person name="de Vargas C."/>
            <person name="Verret F."/>
            <person name="von Dassow P."/>
            <person name="Valentin K."/>
            <person name="Van de Peer Y."/>
            <person name="Wheeler G."/>
            <person name="Dacks J.B."/>
            <person name="Delwiche C.F."/>
            <person name="Dyhrman S.T."/>
            <person name="Glockner G."/>
            <person name="John U."/>
            <person name="Richards T."/>
            <person name="Worden A.Z."/>
            <person name="Zhang X."/>
            <person name="Grigoriev I.V."/>
            <person name="Allen A.E."/>
            <person name="Bidle K."/>
            <person name="Borodovsky M."/>
            <person name="Bowler C."/>
            <person name="Brownlee C."/>
            <person name="Cock J.M."/>
            <person name="Elias M."/>
            <person name="Gladyshev V.N."/>
            <person name="Groth M."/>
            <person name="Guda C."/>
            <person name="Hadaegh A."/>
            <person name="Iglesias-Rodriguez M.D."/>
            <person name="Jenkins J."/>
            <person name="Jones B.M."/>
            <person name="Lawson T."/>
            <person name="Leese F."/>
            <person name="Lindquist E."/>
            <person name="Lobanov A."/>
            <person name="Lomsadze A."/>
            <person name="Malik S.B."/>
            <person name="Marsh M.E."/>
            <person name="Mackinder L."/>
            <person name="Mock T."/>
            <person name="Mueller-Roeber B."/>
            <person name="Pagarete A."/>
            <person name="Parker M."/>
            <person name="Probert I."/>
            <person name="Quesneville H."/>
            <person name="Raines C."/>
            <person name="Rensing S.A."/>
            <person name="Riano-Pachon D.M."/>
            <person name="Richier S."/>
            <person name="Rokitta S."/>
            <person name="Shiraiwa Y."/>
            <person name="Soanes D.M."/>
            <person name="van der Giezen M."/>
            <person name="Wahlund T.M."/>
            <person name="Williams B."/>
            <person name="Wilson W."/>
            <person name="Wolfe G."/>
            <person name="Wurch L.L."/>
        </authorList>
    </citation>
    <scope>NUCLEOTIDE SEQUENCE</scope>
</reference>
<dbReference type="KEGG" id="ehx:EMIHUDRAFT_423009"/>
<dbReference type="GeneID" id="17268889"/>
<keyword evidence="4" id="KW-0720">Serine protease</keyword>
<sequence length="344" mass="36253">MLARVRCLATGAAIGVGASAASSYLADNPLVMTQLKRKLSEAGGGSGSEKEEKPPLVCVVKMSGQIAAPAPGGLGARQTISLSAFEPVLEQAFKVEPRCVVLELNSPGGSPAQSSLLHSRLQQLRKKHPDVELLCYTTDVCASGGYYIASACDEIFVLPSSIVGSIGVVSPSVGLVELLRKWGVEDRTLTAGTSKAGDSPLRARDPVEVRKKEMLLEELHADFKAKVEAARGSRLKHYEAATYHRAAGDYKSRADRRTALFDGSVYGGARAVEFGLADGVYDDMRDHLKARFGETVCFAEVKGRQGLLEKLGAMQAAAAAQHATSLVTAATAASAELAAAPRVQ</sequence>
<dbReference type="RefSeq" id="XP_005792455.1">
    <property type="nucleotide sequence ID" value="XM_005792398.1"/>
</dbReference>
<evidence type="ECO:0000256" key="1">
    <source>
        <dbReference type="ARBA" id="ARBA00008683"/>
    </source>
</evidence>
<dbReference type="STRING" id="2903.R1DXH5"/>
<dbReference type="Gene3D" id="3.90.226.10">
    <property type="entry name" value="2-enoyl-CoA Hydratase, Chain A, domain 1"/>
    <property type="match status" value="1"/>
</dbReference>
<evidence type="ECO:0000256" key="3">
    <source>
        <dbReference type="ARBA" id="ARBA00022801"/>
    </source>
</evidence>
<dbReference type="GO" id="GO:0008236">
    <property type="term" value="F:serine-type peptidase activity"/>
    <property type="evidence" value="ECO:0007669"/>
    <property type="project" value="UniProtKB-KW"/>
</dbReference>
<dbReference type="PANTHER" id="PTHR42987:SF8">
    <property type="entry name" value="PROTEINASE"/>
    <property type="match status" value="1"/>
</dbReference>
<dbReference type="SUPFAM" id="SSF52096">
    <property type="entry name" value="ClpP/crotonase"/>
    <property type="match status" value="1"/>
</dbReference>
<keyword evidence="3" id="KW-0378">Hydrolase</keyword>
<name>A0A0D3JIL0_EMIH1</name>